<keyword evidence="2" id="KW-1185">Reference proteome</keyword>
<evidence type="ECO:0000313" key="1">
    <source>
        <dbReference type="EMBL" id="SEQ32630.1"/>
    </source>
</evidence>
<proteinExistence type="predicted"/>
<name>A0A1H9F3U6_9BURK</name>
<dbReference type="EMBL" id="FOGD01000001">
    <property type="protein sequence ID" value="SEQ32630.1"/>
    <property type="molecule type" value="Genomic_DNA"/>
</dbReference>
<accession>A0A1H9F3U6</accession>
<dbReference type="AlphaFoldDB" id="A0A1H9F3U6"/>
<gene>
    <name evidence="1" type="ORF">SAMN02982919_00449</name>
</gene>
<sequence>MHTKQNAPHHPKAMESAALSKLHSATTMRAVNRLALAACTTVQARATVRHGAEHTKVEQIAVSVQGPHDSGALPCLVFMRSRIFRGAMVLGWVSRIREVRGVTNCTCSTTQPTRYSLNTGPSGLPSQLGAETMTTSPVASRCAAPIHTPTTGTTPTEAQAFALLEAINASALAGLYIRRGNLPAARRKAVQLLKALQVMEVAA</sequence>
<dbReference type="STRING" id="180197.SAMN02982919_00449"/>
<evidence type="ECO:0000313" key="2">
    <source>
        <dbReference type="Proteomes" id="UP000199766"/>
    </source>
</evidence>
<protein>
    <submittedName>
        <fullName evidence="1">Uncharacterized protein</fullName>
    </submittedName>
</protein>
<dbReference type="Proteomes" id="UP000199766">
    <property type="component" value="Unassembled WGS sequence"/>
</dbReference>
<reference evidence="1 2" key="1">
    <citation type="submission" date="2016-10" db="EMBL/GenBank/DDBJ databases">
        <authorList>
            <person name="de Groot N.N."/>
        </authorList>
    </citation>
    <scope>NUCLEOTIDE SEQUENCE [LARGE SCALE GENOMIC DNA]</scope>
    <source>
        <strain evidence="1 2">ATCC 35958</strain>
    </source>
</reference>
<organism evidence="1 2">
    <name type="scientific">Giesbergeria anulus</name>
    <dbReference type="NCBI Taxonomy" id="180197"/>
    <lineage>
        <taxon>Bacteria</taxon>
        <taxon>Pseudomonadati</taxon>
        <taxon>Pseudomonadota</taxon>
        <taxon>Betaproteobacteria</taxon>
        <taxon>Burkholderiales</taxon>
        <taxon>Comamonadaceae</taxon>
        <taxon>Giesbergeria</taxon>
    </lineage>
</organism>